<evidence type="ECO:0000313" key="3">
    <source>
        <dbReference type="EMBL" id="CAB4023953.1"/>
    </source>
</evidence>
<accession>A0A6S7K6R1</accession>
<evidence type="ECO:0000313" key="4">
    <source>
        <dbReference type="Proteomes" id="UP001152795"/>
    </source>
</evidence>
<dbReference type="PANTHER" id="PTHR11786:SF0">
    <property type="entry name" value="ARYLAMINE N-ACETYLTRANSFERASE 4-RELATED"/>
    <property type="match status" value="1"/>
</dbReference>
<dbReference type="SUPFAM" id="SSF54001">
    <property type="entry name" value="Cysteine proteinases"/>
    <property type="match status" value="1"/>
</dbReference>
<name>A0A6S7K6R1_PARCT</name>
<dbReference type="Proteomes" id="UP001152795">
    <property type="component" value="Unassembled WGS sequence"/>
</dbReference>
<organism evidence="3 4">
    <name type="scientific">Paramuricea clavata</name>
    <name type="common">Red gorgonian</name>
    <name type="synonym">Violescent sea-whip</name>
    <dbReference type="NCBI Taxonomy" id="317549"/>
    <lineage>
        <taxon>Eukaryota</taxon>
        <taxon>Metazoa</taxon>
        <taxon>Cnidaria</taxon>
        <taxon>Anthozoa</taxon>
        <taxon>Octocorallia</taxon>
        <taxon>Malacalcyonacea</taxon>
        <taxon>Plexauridae</taxon>
        <taxon>Paramuricea</taxon>
    </lineage>
</organism>
<dbReference type="Gene3D" id="3.30.2140.20">
    <property type="match status" value="1"/>
</dbReference>
<dbReference type="GO" id="GO:0004060">
    <property type="term" value="F:arylamine N-acetyltransferase activity"/>
    <property type="evidence" value="ECO:0007669"/>
    <property type="project" value="UniProtKB-EC"/>
</dbReference>
<protein>
    <recommendedName>
        <fullName evidence="2">arylamine N-acetyltransferase</fullName>
        <ecNumber evidence="2">2.3.1.5</ecNumber>
    </recommendedName>
</protein>
<dbReference type="EC" id="2.3.1.5" evidence="2"/>
<proteinExistence type="inferred from homology"/>
<dbReference type="EMBL" id="CACRXK020012762">
    <property type="protein sequence ID" value="CAB4023953.1"/>
    <property type="molecule type" value="Genomic_DNA"/>
</dbReference>
<evidence type="ECO:0000256" key="2">
    <source>
        <dbReference type="ARBA" id="ARBA00012701"/>
    </source>
</evidence>
<dbReference type="PANTHER" id="PTHR11786">
    <property type="entry name" value="N-HYDROXYARYLAMINE O-ACETYLTRANSFERASE"/>
    <property type="match status" value="1"/>
</dbReference>
<sequence length="294" mass="34431">MLTKTEAIEFLQSEWKIKDVEQQLQNDREKFLNQLIVTVYERVPFHVFFAHMPQEWKVTGFADIEKWCMSGTGGHCGIINTFMWRLLTALGFNAYLCLTIVTKSTLLNPHLIVIVKDLVKTGDIHLVDCGLGQPSFRAISLNFNKESPVYRDSILEYKYIKEDGMIFRMHGKGDLATHRNLPKPYDYYQGKWRRYYLFCLERFPCKSFDDVRGYIDVRSGGYLFSPRAAWFPGGKAVMILNDMLRIEQEDGSLKETRLTSYEEILKAYQEYFPTISKDIINQSYSMWQKIKSKI</sequence>
<dbReference type="InterPro" id="IPR001447">
    <property type="entry name" value="Arylamine_N-AcTrfase"/>
</dbReference>
<dbReference type="AlphaFoldDB" id="A0A6S7K6R1"/>
<keyword evidence="4" id="KW-1185">Reference proteome</keyword>
<gene>
    <name evidence="3" type="ORF">PACLA_8A070628</name>
</gene>
<comment type="caution">
    <text evidence="3">The sequence shown here is derived from an EMBL/GenBank/DDBJ whole genome shotgun (WGS) entry which is preliminary data.</text>
</comment>
<dbReference type="Pfam" id="PF00797">
    <property type="entry name" value="Acetyltransf_2"/>
    <property type="match status" value="1"/>
</dbReference>
<dbReference type="OrthoDB" id="7657606at2759"/>
<dbReference type="InterPro" id="IPR053710">
    <property type="entry name" value="Arylamine_NAT_domain_sf"/>
</dbReference>
<comment type="similarity">
    <text evidence="1">Belongs to the arylamine N-acetyltransferase family.</text>
</comment>
<evidence type="ECO:0000256" key="1">
    <source>
        <dbReference type="ARBA" id="ARBA00006547"/>
    </source>
</evidence>
<dbReference type="InterPro" id="IPR038765">
    <property type="entry name" value="Papain-like_cys_pep_sf"/>
</dbReference>
<reference evidence="3" key="1">
    <citation type="submission" date="2020-04" db="EMBL/GenBank/DDBJ databases">
        <authorList>
            <person name="Alioto T."/>
            <person name="Alioto T."/>
            <person name="Gomez Garrido J."/>
        </authorList>
    </citation>
    <scope>NUCLEOTIDE SEQUENCE</scope>
    <source>
        <strain evidence="3">A484AB</strain>
    </source>
</reference>